<dbReference type="InterPro" id="IPR000306">
    <property type="entry name" value="Znf_FYVE"/>
</dbReference>
<dbReference type="SUPFAM" id="SSF48403">
    <property type="entry name" value="Ankyrin repeat"/>
    <property type="match status" value="1"/>
</dbReference>
<dbReference type="InterPro" id="IPR036770">
    <property type="entry name" value="Ankyrin_rpt-contain_sf"/>
</dbReference>
<dbReference type="GO" id="GO:0008270">
    <property type="term" value="F:zinc ion binding"/>
    <property type="evidence" value="ECO:0007669"/>
    <property type="project" value="UniProtKB-KW"/>
</dbReference>
<name>A0A024G2W1_9STRA</name>
<feature type="compositionally biased region" description="Acidic residues" evidence="8">
    <location>
        <begin position="377"/>
        <end position="387"/>
    </location>
</feature>
<keyword evidence="2" id="KW-0677">Repeat</keyword>
<dbReference type="Pfam" id="PF01363">
    <property type="entry name" value="FYVE"/>
    <property type="match status" value="1"/>
</dbReference>
<dbReference type="InterPro" id="IPR013083">
    <property type="entry name" value="Znf_RING/FYVE/PHD"/>
</dbReference>
<feature type="domain" description="FYVE-type" evidence="10">
    <location>
        <begin position="639"/>
        <end position="711"/>
    </location>
</feature>
<keyword evidence="12" id="KW-1185">Reference proteome</keyword>
<dbReference type="PROSITE" id="PS50088">
    <property type="entry name" value="ANK_REPEAT"/>
    <property type="match status" value="3"/>
</dbReference>
<dbReference type="Gene3D" id="3.30.40.10">
    <property type="entry name" value="Zinc/RING finger domain, C3HC4 (zinc finger)"/>
    <property type="match status" value="1"/>
</dbReference>
<keyword evidence="1" id="KW-0479">Metal-binding</keyword>
<evidence type="ECO:0000259" key="9">
    <source>
        <dbReference type="PROSITE" id="PS50106"/>
    </source>
</evidence>
<evidence type="ECO:0000256" key="7">
    <source>
        <dbReference type="PROSITE-ProRule" id="PRU00091"/>
    </source>
</evidence>
<accession>A0A024G2W1</accession>
<feature type="repeat" description="ANK" evidence="6">
    <location>
        <begin position="577"/>
        <end position="609"/>
    </location>
</feature>
<dbReference type="InParanoid" id="A0A024G2W1"/>
<dbReference type="STRING" id="65357.A0A024G2W1"/>
<dbReference type="InterPro" id="IPR011011">
    <property type="entry name" value="Znf_FYVE_PHD"/>
</dbReference>
<dbReference type="Gene3D" id="1.25.40.20">
    <property type="entry name" value="Ankyrin repeat-containing domain"/>
    <property type="match status" value="1"/>
</dbReference>
<feature type="repeat" description="ANK" evidence="6">
    <location>
        <begin position="510"/>
        <end position="541"/>
    </location>
</feature>
<feature type="compositionally biased region" description="Polar residues" evidence="8">
    <location>
        <begin position="390"/>
        <end position="400"/>
    </location>
</feature>
<evidence type="ECO:0000256" key="5">
    <source>
        <dbReference type="ARBA" id="ARBA00023043"/>
    </source>
</evidence>
<dbReference type="AlphaFoldDB" id="A0A024G2W1"/>
<evidence type="ECO:0000256" key="4">
    <source>
        <dbReference type="ARBA" id="ARBA00022833"/>
    </source>
</evidence>
<dbReference type="SMART" id="SM00248">
    <property type="entry name" value="ANK"/>
    <property type="match status" value="4"/>
</dbReference>
<sequence length="754" mass="83739">MTATTLNNNENATAWIDEQVADVKDLVGSFVDSVHDSETDEMVEYQLIWEGGDLGIALTTLEEGASSTNPGIGVSVSRVTGKGFPFGIKNVAAGDILLSINIKDMTTISLQEAVAYLQECDLPATLRFRKPQEKATDEKVGSEPHTSQNVNKEAQQVKAAEGGKQRFSNRGSRGYKALGKQRTSLFSQFTGSNGGEENPSDMTGHNFMMDSTIRTAKRIDPQTTEKQDEETYKKLEAARIAAADEFDAFFNQVDEQPSEEQKTEVVFDETEAVFDDETEAAFDEEASFDNQLVESDEEFEDGEQSVDSFRAHTADQVPKKKLLQQHSSTAMLGMPSKPESIAMLGNPSISSSIGTFDKYSAGDREKMQFSNDLNLREDDDDDDDEDDLKSNQALPTSQDFDQIDRDTREDTFSSQPSDISHDDIAPSMDSNMMKQSQPLSALHALCQRGNLRAVVQHLRVKGSSKLAEREPNHGQTGLHLAVKSGTAQLVKLILEQYKPLEDIINLEDDKGNTALHFAATKSPGMVHMLLEHGAVTNVKNSRKLTPLIISIITTREDNVIIPRMLLKYGANPNDMHDSQTVIHTAIELKRLNIAGALVHAGAKLDVEDTEGHNVFEKLPHKSLRQLVAHIHFPPTFISEKERANCMLCRKKPGFGHRKLNCTHCGRFCCHECAPLTMEMFKFPLGFPGRIRRGAANRDPKRVCKMCYNILKERNAEPVKSGNRFIKRVIGIEWDEVNPEKLAKARAAGRRGGRE</sequence>
<dbReference type="Proteomes" id="UP000053237">
    <property type="component" value="Unassembled WGS sequence"/>
</dbReference>
<organism evidence="11 12">
    <name type="scientific">Albugo candida</name>
    <dbReference type="NCBI Taxonomy" id="65357"/>
    <lineage>
        <taxon>Eukaryota</taxon>
        <taxon>Sar</taxon>
        <taxon>Stramenopiles</taxon>
        <taxon>Oomycota</taxon>
        <taxon>Peronosporomycetes</taxon>
        <taxon>Albuginales</taxon>
        <taxon>Albuginaceae</taxon>
        <taxon>Albugo</taxon>
    </lineage>
</organism>
<feature type="compositionally biased region" description="Basic and acidic residues" evidence="8">
    <location>
        <begin position="130"/>
        <end position="142"/>
    </location>
</feature>
<evidence type="ECO:0000256" key="8">
    <source>
        <dbReference type="SAM" id="MobiDB-lite"/>
    </source>
</evidence>
<dbReference type="OrthoDB" id="20872at2759"/>
<feature type="compositionally biased region" description="Basic and acidic residues" evidence="8">
    <location>
        <begin position="402"/>
        <end position="411"/>
    </location>
</feature>
<keyword evidence="4" id="KW-0862">Zinc</keyword>
<feature type="compositionally biased region" description="Acidic residues" evidence="8">
    <location>
        <begin position="294"/>
        <end position="304"/>
    </location>
</feature>
<dbReference type="SUPFAM" id="SSF57903">
    <property type="entry name" value="FYVE/PHD zinc finger"/>
    <property type="match status" value="1"/>
</dbReference>
<protein>
    <recommendedName>
        <fullName evidence="13">FYVE-type domain-containing protein</fullName>
    </recommendedName>
</protein>
<dbReference type="CDD" id="cd00136">
    <property type="entry name" value="PDZ_canonical"/>
    <property type="match status" value="1"/>
</dbReference>
<dbReference type="InterPro" id="IPR002110">
    <property type="entry name" value="Ankyrin_rpt"/>
</dbReference>
<dbReference type="Gene3D" id="2.30.42.10">
    <property type="match status" value="1"/>
</dbReference>
<dbReference type="PANTHER" id="PTHR24198">
    <property type="entry name" value="ANKYRIN REPEAT AND PROTEIN KINASE DOMAIN-CONTAINING PROTEIN"/>
    <property type="match status" value="1"/>
</dbReference>
<feature type="repeat" description="ANK" evidence="6">
    <location>
        <begin position="473"/>
        <end position="495"/>
    </location>
</feature>
<evidence type="ECO:0000256" key="6">
    <source>
        <dbReference type="PROSITE-ProRule" id="PRU00023"/>
    </source>
</evidence>
<reference evidence="11 12" key="1">
    <citation type="submission" date="2012-05" db="EMBL/GenBank/DDBJ databases">
        <title>Recombination and specialization in a pathogen metapopulation.</title>
        <authorList>
            <person name="Gardiner A."/>
            <person name="Kemen E."/>
            <person name="Schultz-Larsen T."/>
            <person name="MacLean D."/>
            <person name="Van Oosterhout C."/>
            <person name="Jones J.D.G."/>
        </authorList>
    </citation>
    <scope>NUCLEOTIDE SEQUENCE [LARGE SCALE GENOMIC DNA]</scope>
    <source>
        <strain evidence="11 12">Ac Nc2</strain>
    </source>
</reference>
<evidence type="ECO:0000313" key="11">
    <source>
        <dbReference type="EMBL" id="CCI40653.1"/>
    </source>
</evidence>
<dbReference type="PANTHER" id="PTHR24198:SF165">
    <property type="entry name" value="ANKYRIN REPEAT-CONTAINING PROTEIN-RELATED"/>
    <property type="match status" value="1"/>
</dbReference>
<dbReference type="SUPFAM" id="SSF50156">
    <property type="entry name" value="PDZ domain-like"/>
    <property type="match status" value="1"/>
</dbReference>
<dbReference type="EMBL" id="CAIX01000010">
    <property type="protein sequence ID" value="CCI40653.1"/>
    <property type="molecule type" value="Genomic_DNA"/>
</dbReference>
<keyword evidence="5 6" id="KW-0040">ANK repeat</keyword>
<dbReference type="PROSITE" id="PS50106">
    <property type="entry name" value="PDZ"/>
    <property type="match status" value="1"/>
</dbReference>
<evidence type="ECO:0000256" key="1">
    <source>
        <dbReference type="ARBA" id="ARBA00022723"/>
    </source>
</evidence>
<feature type="region of interest" description="Disordered" evidence="8">
    <location>
        <begin position="289"/>
        <end position="346"/>
    </location>
</feature>
<dbReference type="PRINTS" id="PR01415">
    <property type="entry name" value="ANKYRIN"/>
</dbReference>
<dbReference type="PROSITE" id="PS50297">
    <property type="entry name" value="ANK_REP_REGION"/>
    <property type="match status" value="1"/>
</dbReference>
<feature type="region of interest" description="Disordered" evidence="8">
    <location>
        <begin position="369"/>
        <end position="431"/>
    </location>
</feature>
<evidence type="ECO:0008006" key="13">
    <source>
        <dbReference type="Google" id="ProtNLM"/>
    </source>
</evidence>
<dbReference type="PROSITE" id="PS50178">
    <property type="entry name" value="ZF_FYVE"/>
    <property type="match status" value="1"/>
</dbReference>
<evidence type="ECO:0000256" key="2">
    <source>
        <dbReference type="ARBA" id="ARBA00022737"/>
    </source>
</evidence>
<dbReference type="InterPro" id="IPR017455">
    <property type="entry name" value="Znf_FYVE-rel"/>
</dbReference>
<gene>
    <name evidence="11" type="ORF">BN9_014370</name>
</gene>
<keyword evidence="3 7" id="KW-0863">Zinc-finger</keyword>
<evidence type="ECO:0000259" key="10">
    <source>
        <dbReference type="PROSITE" id="PS50178"/>
    </source>
</evidence>
<proteinExistence type="predicted"/>
<dbReference type="InterPro" id="IPR036034">
    <property type="entry name" value="PDZ_sf"/>
</dbReference>
<feature type="region of interest" description="Disordered" evidence="8">
    <location>
        <begin position="128"/>
        <end position="172"/>
    </location>
</feature>
<comment type="caution">
    <text evidence="11">The sequence shown here is derived from an EMBL/GenBank/DDBJ whole genome shotgun (WGS) entry which is preliminary data.</text>
</comment>
<evidence type="ECO:0000256" key="3">
    <source>
        <dbReference type="ARBA" id="ARBA00022771"/>
    </source>
</evidence>
<dbReference type="Pfam" id="PF12796">
    <property type="entry name" value="Ank_2"/>
    <property type="match status" value="1"/>
</dbReference>
<dbReference type="InterPro" id="IPR001478">
    <property type="entry name" value="PDZ"/>
</dbReference>
<feature type="domain" description="PDZ" evidence="9">
    <location>
        <begin position="42"/>
        <end position="132"/>
    </location>
</feature>
<feature type="compositionally biased region" description="Polar residues" evidence="8">
    <location>
        <begin position="144"/>
        <end position="154"/>
    </location>
</feature>
<dbReference type="SMART" id="SM00064">
    <property type="entry name" value="FYVE"/>
    <property type="match status" value="1"/>
</dbReference>
<evidence type="ECO:0000313" key="12">
    <source>
        <dbReference type="Proteomes" id="UP000053237"/>
    </source>
</evidence>